<reference evidence="4 5" key="1">
    <citation type="submission" date="2010-05" db="EMBL/GenBank/DDBJ databases">
        <title>The Genome Sequence of Thecamonas trahens ATCC 50062.</title>
        <authorList>
            <consortium name="The Broad Institute Genome Sequencing Platform"/>
            <person name="Russ C."/>
            <person name="Cuomo C."/>
            <person name="Shea T."/>
            <person name="Young S.K."/>
            <person name="Zeng Q."/>
            <person name="Koehrsen M."/>
            <person name="Haas B."/>
            <person name="Borodovsky M."/>
            <person name="Guigo R."/>
            <person name="Alvarado L."/>
            <person name="Berlin A."/>
            <person name="Bochicchio J."/>
            <person name="Borenstein D."/>
            <person name="Chapman S."/>
            <person name="Chen Z."/>
            <person name="Freedman E."/>
            <person name="Gellesch M."/>
            <person name="Goldberg J."/>
            <person name="Griggs A."/>
            <person name="Gujja S."/>
            <person name="Heilman E."/>
            <person name="Heiman D."/>
            <person name="Hepburn T."/>
            <person name="Howarth C."/>
            <person name="Jen D."/>
            <person name="Larson L."/>
            <person name="Mehta T."/>
            <person name="Park D."/>
            <person name="Pearson M."/>
            <person name="Roberts A."/>
            <person name="Saif S."/>
            <person name="Shenoy N."/>
            <person name="Sisk P."/>
            <person name="Stolte C."/>
            <person name="Sykes S."/>
            <person name="Thomson T."/>
            <person name="Walk T."/>
            <person name="White J."/>
            <person name="Yandava C."/>
            <person name="Burger G."/>
            <person name="Gray M.W."/>
            <person name="Holland P.W.H."/>
            <person name="King N."/>
            <person name="Lang F.B.F."/>
            <person name="Roger A.J."/>
            <person name="Ruiz-Trillo I."/>
            <person name="Lander E."/>
            <person name="Nusbaum C."/>
        </authorList>
    </citation>
    <scope>NUCLEOTIDE SEQUENCE [LARGE SCALE GENOMIC DNA]</scope>
    <source>
        <strain evidence="4 5">ATCC 50062</strain>
    </source>
</reference>
<feature type="compositionally biased region" description="Basic and acidic residues" evidence="1">
    <location>
        <begin position="2208"/>
        <end position="2221"/>
    </location>
</feature>
<feature type="compositionally biased region" description="Polar residues" evidence="1">
    <location>
        <begin position="920"/>
        <end position="930"/>
    </location>
</feature>
<feature type="region of interest" description="Disordered" evidence="1">
    <location>
        <begin position="2187"/>
        <end position="2221"/>
    </location>
</feature>
<feature type="transmembrane region" description="Helical" evidence="2">
    <location>
        <begin position="1359"/>
        <end position="1383"/>
    </location>
</feature>
<dbReference type="OrthoDB" id="2114205at2759"/>
<feature type="transmembrane region" description="Helical" evidence="2">
    <location>
        <begin position="132"/>
        <end position="159"/>
    </location>
</feature>
<feature type="transmembrane region" description="Helical" evidence="2">
    <location>
        <begin position="1563"/>
        <end position="1585"/>
    </location>
</feature>
<protein>
    <recommendedName>
        <fullName evidence="3">TmcB/TmcC TPR repeats domain-containing protein</fullName>
    </recommendedName>
</protein>
<keyword evidence="2" id="KW-0812">Transmembrane</keyword>
<name>A0A0L0DFJ7_THETB</name>
<sequence length="2221" mass="238803">MEGSRASRVEASVHSVLYGLIQTRRSGSSLSTILFLVLDGLQLVPFVFHPSFAFKYSLVQLYSSALSRSPAETSATSLLQASLSEQSFFVVLLLVLLALLAFSANVGYLYSSSTHHGATSFARTWAPKIFNTIVPPMISLFYITILQFLLLPAACEVAVDDSPHRMVWAMATSTRCWSGWRVAIAVLSLALLICFFLPFSFLMALTYYDPRPFSDDLAARPLGRQYALFVAVKTAVIAVFRLAPRNAIPLARVFVLLLGFGSLAYFHITRIPYYSRLLNYIYAALFTLLFGGSIGSAAAVLASDPALEWPFFLGVSGAVVGGACGLAAMRWRYLVVERKITRFASSAQDLLDTLLASRNAAGREANLSQTAGSGTDMQAYVAGIDPVLGEMGAHGATAELSILRAGDSDANFRPHDRLRLILMRSEREVELLVRAHVSARLAAIPVIDDNDIFGMLDTRQAAFDQTARTLFELGIELYPRSAFVRSAYAHYINEFAPAEVGTAMVAIQAAQLMPAAFDIRLIVHGFERKLLHTMQGRGFGETDTRMDLVSYVEYQKHFQVARQYHRDTLVATHTFWSLLHSGRCSSASFAAASQAVTRAERQASIAYKRLIARFPLAVELLYSYASFIETVQRDSPQVEAIRARAASLVNTSFEIPSVPDMPPSGAHPALHLMGMSRSPASTSMERHPSPMHAHSGGRTAQTSSLRGPALLRARAGKIRLRGADHRINKSATKRKMHRKKSNGKRRRARSVSSGRSALASAKKVALTKSGAKKGKKRKFSRKALAASIPASRKLSANASASSSSSTSSLPSSASSSSQNLSTSRSAHASSEHREMSTLPNAFKKPKKSSLKHRSKYGSSSGFSALSSSTSCGPPQRKFKRSKAQARATSSSDDMSILLPQRAMFGTPMETVANRPREDNTASGSEFTPTPSHSRSSRGHRFFSRGASRHRGSISSAFSRTSFEHHAAARERVLSAKSQAAGRLSWSLKISVLLLLVFFAVGFGLSNSSMSAIKAEFKLMDMYGRMRKLSIDTYLQVSILHWSALSPGASVLYVASEVRSTVDATASIVADHAAYLYRATYGSGAHATNKLNALWRDQVIPVSVVASTVTTPPAIEIRMVNLRDAIAHLVGYARELVARPVGEWVMDKLQIDLAASFVRHNLHPRAPLSSKIGAGAQLFETKVSESIHVLVILQIVLLVTSTSILVFIGVALVLPAIASLRNEQCDSFRLFKTVPQPMLRTIQSEMANALLSFMSAEHGLGFLVDAGFGQSRSGSVGSTSDNSTQNAYCSRSDDLLVPSIESGSGAQRPRSDVYGVEDSDSDMDSEMSQIRMTLSLESTAAMTELLSKSEKVSIVRRVQLQILCALGVVFVLACVFFTTVYFGATVTTHYGSLINASGIRRFYAKGVHTAVVHLAAYADAMANGSSNETAVPFWVLPPPVASALLNNSVGALWSAHMEAKYGTDGRSGTDGLFPRLEEVMYGASGLDQAVISYVALGRQLAGAALEISTGSRESVLAAGATLIAALPQVKAEEANVLSPLLDEATAVMVYEFESVISRFLAATLAVYVLENLALVAIYFVVFVRLIRQIADQTTRARSMIFMIRPDYIVLLPQISHFIEHNTLVSLEELERNAKPPGLERRAVLEVDSNSGKIVGMDGDVTFLGLPPRSLLRQHMCNFLPRVAPRKLEAKLMKLMRFPPRRITVLPYMDPATTGSQVTFKCFAWVTHFNPASNDGSKWIKSMFEDARRRRGRRQTIVDGARSISSWFARICGRGRVAPLPNSGAEQSTATLTRTGELSAMARNAGSSQRYRLTLFFQPEAEAVAGMLMDEQVALKGADPRVMLRLSLRLNAMLPATDAVLVCNKDGTVLECQSQNHMFLNPASVTFKNIRTVLPSYEVNFGGRLGMMRHQTLIVGTGESRAVTVAMVRAQGIVVLGLTQQGLDSLAGVSHGLMAVADLANSAVGVVVLQPGPALVAANSAALVFAQMRYEELARQPLAAFVGITNGDLWGKPHAQTVVISFTDAGPKASSILEESRHNSAPLSSVRFGDAPEVFPIKNRMDVSIGACSLSHSIICDSEVTSAVSSPASSADALSSSSSSVGSKLDVSSSTSSLSSSSSSGSSPEQDSGLDIGSGSGSGSGSGEAGKRVAEASTVPGARRAASIGEATANGHGIVRGDVSDVCAISADTTSITDVSTTAPGHLVLPDSRSSSKDGNDDGGKAE</sequence>
<dbReference type="InterPro" id="IPR052994">
    <property type="entry name" value="Tiny_macrocysts_regulators"/>
</dbReference>
<evidence type="ECO:0000259" key="3">
    <source>
        <dbReference type="Pfam" id="PF25474"/>
    </source>
</evidence>
<evidence type="ECO:0000256" key="1">
    <source>
        <dbReference type="SAM" id="MobiDB-lite"/>
    </source>
</evidence>
<feature type="domain" description="TmcB/TmcC TPR repeats" evidence="3">
    <location>
        <begin position="541"/>
        <end position="650"/>
    </location>
</feature>
<organism evidence="4 5">
    <name type="scientific">Thecamonas trahens ATCC 50062</name>
    <dbReference type="NCBI Taxonomy" id="461836"/>
    <lineage>
        <taxon>Eukaryota</taxon>
        <taxon>Apusozoa</taxon>
        <taxon>Apusomonadida</taxon>
        <taxon>Apusomonadidae</taxon>
        <taxon>Thecamonas</taxon>
    </lineage>
</organism>
<dbReference type="Proteomes" id="UP000054408">
    <property type="component" value="Unassembled WGS sequence"/>
</dbReference>
<feature type="compositionally biased region" description="Basic residues" evidence="1">
    <location>
        <begin position="731"/>
        <end position="749"/>
    </location>
</feature>
<feature type="region of interest" description="Disordered" evidence="1">
    <location>
        <begin position="678"/>
        <end position="898"/>
    </location>
</feature>
<evidence type="ECO:0000256" key="2">
    <source>
        <dbReference type="SAM" id="Phobius"/>
    </source>
</evidence>
<evidence type="ECO:0000313" key="4">
    <source>
        <dbReference type="EMBL" id="KNC51092.1"/>
    </source>
</evidence>
<feature type="transmembrane region" description="Helical" evidence="2">
    <location>
        <begin position="309"/>
        <end position="329"/>
    </location>
</feature>
<dbReference type="Pfam" id="PF25474">
    <property type="entry name" value="TPR_TmcB"/>
    <property type="match status" value="1"/>
</dbReference>
<feature type="compositionally biased region" description="Low complexity" evidence="1">
    <location>
        <begin position="790"/>
        <end position="826"/>
    </location>
</feature>
<feature type="compositionally biased region" description="Basic residues" evidence="1">
    <location>
        <begin position="934"/>
        <end position="947"/>
    </location>
</feature>
<evidence type="ECO:0000313" key="5">
    <source>
        <dbReference type="Proteomes" id="UP000054408"/>
    </source>
</evidence>
<feature type="transmembrane region" description="Helical" evidence="2">
    <location>
        <begin position="280"/>
        <end position="303"/>
    </location>
</feature>
<feature type="region of interest" description="Disordered" evidence="1">
    <location>
        <begin position="2087"/>
        <end position="2155"/>
    </location>
</feature>
<feature type="region of interest" description="Disordered" evidence="1">
    <location>
        <begin position="1298"/>
        <end position="1321"/>
    </location>
</feature>
<feature type="compositionally biased region" description="Low complexity" evidence="1">
    <location>
        <begin position="750"/>
        <end position="761"/>
    </location>
</feature>
<feature type="transmembrane region" description="Helical" evidence="2">
    <location>
        <begin position="1186"/>
        <end position="1213"/>
    </location>
</feature>
<feature type="transmembrane region" description="Helical" evidence="2">
    <location>
        <begin position="30"/>
        <end position="48"/>
    </location>
</feature>
<dbReference type="PANTHER" id="PTHR31600">
    <property type="entry name" value="TINY MACROCYSTS PROTEIN B-RELATED"/>
    <property type="match status" value="1"/>
</dbReference>
<accession>A0A0L0DFJ7</accession>
<dbReference type="GeneID" id="25566095"/>
<feature type="transmembrane region" description="Helical" evidence="2">
    <location>
        <begin position="88"/>
        <end position="111"/>
    </location>
</feature>
<feature type="transmembrane region" description="Helical" evidence="2">
    <location>
        <begin position="179"/>
        <end position="205"/>
    </location>
</feature>
<feature type="compositionally biased region" description="Low complexity" evidence="1">
    <location>
        <begin position="2087"/>
        <end position="2123"/>
    </location>
</feature>
<keyword evidence="2" id="KW-0472">Membrane</keyword>
<feature type="compositionally biased region" description="Polar residues" evidence="1">
    <location>
        <begin position="2187"/>
        <end position="2197"/>
    </location>
</feature>
<feature type="compositionally biased region" description="Basic residues" evidence="1">
    <location>
        <begin position="843"/>
        <end position="855"/>
    </location>
</feature>
<dbReference type="EMBL" id="GL349464">
    <property type="protein sequence ID" value="KNC51092.1"/>
    <property type="molecule type" value="Genomic_DNA"/>
</dbReference>
<dbReference type="RefSeq" id="XP_013756545.1">
    <property type="nucleotide sequence ID" value="XM_013901091.1"/>
</dbReference>
<proteinExistence type="predicted"/>
<feature type="compositionally biased region" description="Gly residues" evidence="1">
    <location>
        <begin position="2130"/>
        <end position="2142"/>
    </location>
</feature>
<dbReference type="PANTHER" id="PTHR31600:SF2">
    <property type="entry name" value="GAMETE ENRICHED GENE 10 PROTEIN-RELATED"/>
    <property type="match status" value="1"/>
</dbReference>
<feature type="compositionally biased region" description="Basic residues" evidence="1">
    <location>
        <begin position="770"/>
        <end position="781"/>
    </location>
</feature>
<feature type="compositionally biased region" description="Low complexity" evidence="1">
    <location>
        <begin position="856"/>
        <end position="872"/>
    </location>
</feature>
<gene>
    <name evidence="4" type="ORF">AMSG_07082</name>
</gene>
<feature type="region of interest" description="Disordered" evidence="1">
    <location>
        <begin position="912"/>
        <end position="947"/>
    </location>
</feature>
<feature type="transmembrane region" description="Helical" evidence="2">
    <location>
        <begin position="226"/>
        <end position="243"/>
    </location>
</feature>
<keyword evidence="5" id="KW-1185">Reference proteome</keyword>
<dbReference type="InterPro" id="IPR057352">
    <property type="entry name" value="TPR_TmcB/C"/>
</dbReference>
<feature type="transmembrane region" description="Helical" evidence="2">
    <location>
        <begin position="249"/>
        <end position="268"/>
    </location>
</feature>
<feature type="transmembrane region" description="Helical" evidence="2">
    <location>
        <begin position="985"/>
        <end position="1004"/>
    </location>
</feature>
<keyword evidence="2" id="KW-1133">Transmembrane helix</keyword>